<dbReference type="PATRIC" id="fig|1653479.3.peg.2559"/>
<dbReference type="Gene3D" id="2.30.38.10">
    <property type="entry name" value="Luciferase, Domain 3"/>
    <property type="match status" value="1"/>
</dbReference>
<keyword evidence="2" id="KW-0596">Phosphopantetheine</keyword>
<dbReference type="GO" id="GO:0008610">
    <property type="term" value="P:lipid biosynthetic process"/>
    <property type="evidence" value="ECO:0007669"/>
    <property type="project" value="UniProtKB-ARBA"/>
</dbReference>
<dbReference type="GO" id="GO:0003824">
    <property type="term" value="F:catalytic activity"/>
    <property type="evidence" value="ECO:0007669"/>
    <property type="project" value="InterPro"/>
</dbReference>
<dbReference type="Pfam" id="PF00501">
    <property type="entry name" value="AMP-binding"/>
    <property type="match status" value="2"/>
</dbReference>
<dbReference type="PANTHER" id="PTHR45527:SF1">
    <property type="entry name" value="FATTY ACID SYNTHASE"/>
    <property type="match status" value="1"/>
</dbReference>
<feature type="region of interest" description="Disordered" evidence="4">
    <location>
        <begin position="914"/>
        <end position="943"/>
    </location>
</feature>
<organism evidence="6 7">
    <name type="scientific">Rhodococcoides fascians</name>
    <name type="common">Rhodococcus fascians</name>
    <dbReference type="NCBI Taxonomy" id="1828"/>
    <lineage>
        <taxon>Bacteria</taxon>
        <taxon>Bacillati</taxon>
        <taxon>Actinomycetota</taxon>
        <taxon>Actinomycetes</taxon>
        <taxon>Mycobacteriales</taxon>
        <taxon>Nocardiaceae</taxon>
        <taxon>Rhodococcoides</taxon>
    </lineage>
</organism>
<dbReference type="OrthoDB" id="4501954at2"/>
<sequence length="2545" mass="273016">MTTDTAATSQSKIAAVLPLTALQVGMYLQSTLAERAQDPYLSQTVLDLSAAVDRGRLDRALELLLDRYPNIRALLRQRRNGDLVWVVPRASTPVVTAVDDEWDDHLRRDRSAGFAFFEQPLIRFSYSTSARAPRVLITYHHALMDGWSEAIFVRELIALYESGEGAQLPPAPDFGDYLAWTALQDNDTARQRWADYLDGFESATLVAGDRANGSSAGTRSRLDVDIDDALAQRVSEYARRTGVTTNVVVQTAWAAMLSARTGSDDVAFGMATSLRPFDLDGAEAMVGLLLNTVPVRLRWNSAATATEMLARVQADHLDLDEYRFLGLSDIAGTVGGGELFDTIVVYQNYPAPIPETSGTVDEITVLGAHMSFPMALIVGPDPALWAFVLHDEAAVGRRQAAMYAETFVEMLDRMTTVSDIDVTRLVAAPHGQGRSVGPDRTVVPIETALAARFEQSRDDVALLIGGEHITFGQLSTRVGQVSALLRVHHIGVESRVAVAVSRGLDMVAALLATIDVGAAFVPVDIRYPRERIELILSDSGHDLLLIDDATPAALTDMETAVRVDTVVRQQDWTPPFGRSVPGECAAYLVYTSGSTGTPKGVVGTRNALANRLQWAVTRWGRPGSRVAKSSLAFIDGATELLTGILAGQRVVLAQDHQYGDSGAVASLIGRSGAEQVTAIGSLAAALAATAPSDCASVTGWILSGEPLTDHMIDVIRAVTPDATIDNSYGSSEVAGDVAAHRVDGDPAVIGTSVDNTTLRLLDSRLRPVRNAVPGDLYVSGVQLARGYSGKPAETATRFVADPGGDGARMYRTGDRARLVDGVLVFLGRDDRQVKIRGHRVELGEVESWTASDPSVDECAVVAVSDGDGVGVLVVYVTPDSVDTASVREALRRRVPDYLVPAFWVAVDSIPRTPNGKADRKVLQERGIPDGGPSRSRPAASEDERGLAALFADTTRAESAQSIGVDDDFFSLGGDSITAITLVHHARTAGLPITTADVFECRTVAGLVERGRSARAVAIVDRPDSSAALLTDADVAELRSRGIDPEAARPATPLQRGLAFQSVASGDGVEEIYVIATEFEVHGLLDPRRLGGALDALLDRHPALRSRFLTLSTGATVAIRDTGRVVLRRHVVDDPTSPTARDLIDQDRRAFDIEQDSLVRILLLDCGNDRHRVVLTVHHLLVDGWSMGTVGTELFKLYRGLALPEPARFDDYLRWLAGRDDSSVDAWRRALGADVAPTMVAASASASSSVRSEAHEIDLEWSAQDTARLIESARRRSSTLSELVDAAWAVVLSAFTDSPSVVFGSTVSGRPTDLDRVADMVGLFINTVPVRVDVGPDARLSTVLAGLRDFSIAVAPHHHVGLADIQKAVGRGTLFDTLVVFENFAAADTSGVDAENFSVSVAGFHTVTHYPLVLTVHPGERMRLVVEYRSDSVTVARARAVASALTSVLGAFADEGDPPIAALSLVDETTTRILRTEYAGSQRRYPDGTMVDLFADRVALQPDTVAVADAATALTFAELDRVSNRIARWLLGFGVGTEDIVAVEAPRTVTTMATILGVMKSGAAYLPIDPNWPTERARQILDDAQPVITVTTSAVEALTPSSTDGIAVTDSERRSALHPDHPVYFIYTSGTTGVPKGVSVPHRGLANLYHSHRESVHLPTAARAGTDTLNVAHAWSMAFDASWQPQLWMFGGHTVHLIDPEVVLDPRELTERLRTLSVDFIEVVPSLLEQMMRSGSIDTLTSVGVGGEAVSVDLWNRLRANESVVAYNFYGPTEATVDAVFTSTDLSPEPVIGRPVTNLKAYVLDACLRLAPPGALGELYLAGPGVVRGYRNAPGRTAHRFVADPFAADGTRLYRTGDLVSWTESGTLRYAGRADDQVKIRGHRVEVGEIESRLREIDAVADARVLVHTSGIATGQATLAGYVVAAPGRTIDVSAVRAGLGELLPSYMVPSSVTVLDAFPVLPNGKLDAAALPDPVPTLGSGRAPRTDVEREICRAVAAVLHVPEVSADDDFFDLGGDSIMAMELSARLRTVGMAVSPRHIVARRTPEALAQQAESAQPMASGVEELSPYGEVPLTPILRWMDSLDGSVDEISQAVLLEAPADLTENSLIELLDLVVARHPILHSSFERRPGSESVFTVLPDGTADVAEWVRTEYVDGLTESLLAERVAAQSRAARGRLDPRIGRMVDVVWLRHHGDTDSSGELLITLHHLVVDGVSWRILLPDITTAWQQRLSADRGPIGPSMRQWAHEIHRLAGSAEVLADLEYWTRVGDGAERVPMVRPVDPSIDTGAGVRTTTFALSPQESARILAAARPRLGVSVEHLLLGTFAAATVEWMDSGAAGPQSFVVDVEGHGRSGIASDRVDGSSVVGWLTAVFPLRLTADATDHRALMSHRSDPVAAESVLRTIATDAARSRDSVPGDGSTYGMLRWCSGEAGAVLRHMPTADIEFNYLGRFDTARGGPFGASRLRSSLDTTPGTETPCGYALVVDSYVHEQDGSSVLGVTYTWPAGVLDGVEELAGLWREALSAACRIVEDRESEDGLMRQG</sequence>
<dbReference type="SUPFAM" id="SSF56801">
    <property type="entry name" value="Acetyl-CoA synthetase-like"/>
    <property type="match status" value="2"/>
</dbReference>
<dbReference type="CDD" id="cd05930">
    <property type="entry name" value="A_NRPS"/>
    <property type="match status" value="2"/>
</dbReference>
<dbReference type="Gene3D" id="3.30.300.30">
    <property type="match status" value="2"/>
</dbReference>
<dbReference type="InterPro" id="IPR042099">
    <property type="entry name" value="ANL_N_sf"/>
</dbReference>
<dbReference type="InterPro" id="IPR025110">
    <property type="entry name" value="AMP-bd_C"/>
</dbReference>
<dbReference type="PROSITE" id="PS00012">
    <property type="entry name" value="PHOSPHOPANTETHEINE"/>
    <property type="match status" value="2"/>
</dbReference>
<proteinExistence type="predicted"/>
<evidence type="ECO:0000313" key="7">
    <source>
        <dbReference type="Proteomes" id="UP000076038"/>
    </source>
</evidence>
<dbReference type="InterPro" id="IPR001242">
    <property type="entry name" value="Condensation_dom"/>
</dbReference>
<evidence type="ECO:0000313" key="6">
    <source>
        <dbReference type="EMBL" id="AMY23826.1"/>
    </source>
</evidence>
<dbReference type="Pfam" id="PF00550">
    <property type="entry name" value="PP-binding"/>
    <property type="match status" value="2"/>
</dbReference>
<dbReference type="InterPro" id="IPR023213">
    <property type="entry name" value="CAT-like_dom_sf"/>
</dbReference>
<dbReference type="RefSeq" id="WP_048320550.1">
    <property type="nucleotide sequence ID" value="NZ_CP015220.1"/>
</dbReference>
<dbReference type="GO" id="GO:0005737">
    <property type="term" value="C:cytoplasm"/>
    <property type="evidence" value="ECO:0007669"/>
    <property type="project" value="TreeGrafter"/>
</dbReference>
<keyword evidence="7" id="KW-1185">Reference proteome</keyword>
<dbReference type="SUPFAM" id="SSF52777">
    <property type="entry name" value="CoA-dependent acyltransferases"/>
    <property type="match status" value="6"/>
</dbReference>
<dbReference type="Pfam" id="PF00668">
    <property type="entry name" value="Condensation"/>
    <property type="match status" value="3"/>
</dbReference>
<evidence type="ECO:0000259" key="5">
    <source>
        <dbReference type="PROSITE" id="PS50075"/>
    </source>
</evidence>
<dbReference type="GO" id="GO:0043041">
    <property type="term" value="P:amino acid activation for nonribosomal peptide biosynthetic process"/>
    <property type="evidence" value="ECO:0007669"/>
    <property type="project" value="TreeGrafter"/>
</dbReference>
<evidence type="ECO:0000256" key="4">
    <source>
        <dbReference type="SAM" id="MobiDB-lite"/>
    </source>
</evidence>
<evidence type="ECO:0000256" key="3">
    <source>
        <dbReference type="ARBA" id="ARBA00022553"/>
    </source>
</evidence>
<feature type="compositionally biased region" description="Basic and acidic residues" evidence="4">
    <location>
        <begin position="916"/>
        <end position="927"/>
    </location>
</feature>
<dbReference type="GO" id="GO:0044550">
    <property type="term" value="P:secondary metabolite biosynthetic process"/>
    <property type="evidence" value="ECO:0007669"/>
    <property type="project" value="TreeGrafter"/>
</dbReference>
<dbReference type="InterPro" id="IPR036736">
    <property type="entry name" value="ACP-like_sf"/>
</dbReference>
<reference evidence="6 7" key="1">
    <citation type="journal article" date="2016" name="Genome Announc.">
        <title>Complete Genome and Plasmid Sequences for Rhodococcus fascians D188 and Draft Sequences for Rhodococcus Isolates PBTS 1 and PBTS 2.</title>
        <authorList>
            <person name="Stamler R.A."/>
            <person name="Vereecke D."/>
            <person name="Zhang Y."/>
            <person name="Schilkey F."/>
            <person name="Devitt N."/>
            <person name="Randall J.J."/>
        </authorList>
    </citation>
    <scope>NUCLEOTIDE SEQUENCE [LARGE SCALE GENOMIC DNA]</scope>
    <source>
        <strain evidence="6 7">PBTS2</strain>
    </source>
</reference>
<name>A0A143QM09_RHOFA</name>
<dbReference type="Gene3D" id="3.30.559.10">
    <property type="entry name" value="Chloramphenicol acetyltransferase-like domain"/>
    <property type="match status" value="3"/>
</dbReference>
<feature type="domain" description="Carrier" evidence="5">
    <location>
        <begin position="937"/>
        <end position="1014"/>
    </location>
</feature>
<dbReference type="GO" id="GO:0031177">
    <property type="term" value="F:phosphopantetheine binding"/>
    <property type="evidence" value="ECO:0007669"/>
    <property type="project" value="InterPro"/>
</dbReference>
<dbReference type="SUPFAM" id="SSF47336">
    <property type="entry name" value="ACP-like"/>
    <property type="match status" value="2"/>
</dbReference>
<dbReference type="PROSITE" id="PS50075">
    <property type="entry name" value="CARRIER"/>
    <property type="match status" value="2"/>
</dbReference>
<dbReference type="Gene3D" id="3.40.50.980">
    <property type="match status" value="2"/>
</dbReference>
<dbReference type="EMBL" id="CP015220">
    <property type="protein sequence ID" value="AMY23826.1"/>
    <property type="molecule type" value="Genomic_DNA"/>
</dbReference>
<dbReference type="UniPathway" id="UPA00011"/>
<accession>A0A143QM09</accession>
<dbReference type="Pfam" id="PF13193">
    <property type="entry name" value="AMP-binding_C"/>
    <property type="match status" value="1"/>
</dbReference>
<protein>
    <submittedName>
        <fullName evidence="6">Linear gramicidin synthase subunit B</fullName>
    </submittedName>
</protein>
<dbReference type="InterPro" id="IPR020806">
    <property type="entry name" value="PKS_PP-bd"/>
</dbReference>
<dbReference type="Gene3D" id="3.40.50.12780">
    <property type="entry name" value="N-terminal domain of ligase-like"/>
    <property type="match status" value="1"/>
</dbReference>
<gene>
    <name evidence="6" type="primary">lgrB</name>
    <name evidence="6" type="ORF">A3Q41_02527</name>
</gene>
<dbReference type="KEGG" id="rhs:A3Q41_02527"/>
<dbReference type="InterPro" id="IPR009081">
    <property type="entry name" value="PP-bd_ACP"/>
</dbReference>
<dbReference type="SMART" id="SM00823">
    <property type="entry name" value="PKS_PP"/>
    <property type="match status" value="2"/>
</dbReference>
<evidence type="ECO:0000256" key="1">
    <source>
        <dbReference type="ARBA" id="ARBA00001957"/>
    </source>
</evidence>
<dbReference type="Proteomes" id="UP000076038">
    <property type="component" value="Chromosome"/>
</dbReference>
<dbReference type="InterPro" id="IPR010071">
    <property type="entry name" value="AA_adenyl_dom"/>
</dbReference>
<feature type="domain" description="Carrier" evidence="5">
    <location>
        <begin position="1983"/>
        <end position="2057"/>
    </location>
</feature>
<comment type="cofactor">
    <cofactor evidence="1">
        <name>pantetheine 4'-phosphate</name>
        <dbReference type="ChEBI" id="CHEBI:47942"/>
    </cofactor>
</comment>
<dbReference type="PANTHER" id="PTHR45527">
    <property type="entry name" value="NONRIBOSOMAL PEPTIDE SYNTHETASE"/>
    <property type="match status" value="1"/>
</dbReference>
<keyword evidence="3" id="KW-0597">Phosphoprotein</keyword>
<dbReference type="NCBIfam" id="TIGR01733">
    <property type="entry name" value="AA-adenyl-dom"/>
    <property type="match status" value="1"/>
</dbReference>
<dbReference type="PROSITE" id="PS00455">
    <property type="entry name" value="AMP_BINDING"/>
    <property type="match status" value="2"/>
</dbReference>
<reference evidence="7" key="2">
    <citation type="submission" date="2016-04" db="EMBL/GenBank/DDBJ databases">
        <title>Complete Genome and Plasmid Sequences for Rhodococcus fascians D188 and Draft Sequences for Rhodococcus spp. Isolates PBTS 1 and PBTS 2.</title>
        <authorList>
            <person name="Stamer R."/>
            <person name="Vereecke D."/>
            <person name="Zhang Y."/>
            <person name="Schilkey F."/>
            <person name="Devitt N."/>
            <person name="Randall J."/>
        </authorList>
    </citation>
    <scope>NUCLEOTIDE SEQUENCE [LARGE SCALE GENOMIC DNA]</scope>
    <source>
        <strain evidence="7">PBTS2</strain>
    </source>
</reference>
<dbReference type="InterPro" id="IPR020845">
    <property type="entry name" value="AMP-binding_CS"/>
</dbReference>
<dbReference type="InterPro" id="IPR000873">
    <property type="entry name" value="AMP-dep_synth/lig_dom"/>
</dbReference>
<dbReference type="InterPro" id="IPR006162">
    <property type="entry name" value="Ppantetheine_attach_site"/>
</dbReference>
<dbReference type="Gene3D" id="1.10.1200.10">
    <property type="entry name" value="ACP-like"/>
    <property type="match status" value="2"/>
</dbReference>
<dbReference type="InterPro" id="IPR045851">
    <property type="entry name" value="AMP-bd_C_sf"/>
</dbReference>
<dbReference type="Gene3D" id="3.30.559.30">
    <property type="entry name" value="Nonribosomal peptide synthetase, condensation domain"/>
    <property type="match status" value="3"/>
</dbReference>
<evidence type="ECO:0000256" key="2">
    <source>
        <dbReference type="ARBA" id="ARBA00022450"/>
    </source>
</evidence>